<gene>
    <name evidence="1" type="ORF">G3446_18185</name>
</gene>
<reference evidence="1 2" key="1">
    <citation type="submission" date="2020-02" db="EMBL/GenBank/DDBJ databases">
        <title>Genome sequences of Thiorhodococcus mannitoliphagus and Thiorhodococcus minor, purple sulfur photosynthetic bacteria in the gammaproteobacterial family, Chromatiaceae.</title>
        <authorList>
            <person name="Aviles F.A."/>
            <person name="Meyer T.E."/>
            <person name="Kyndt J.A."/>
        </authorList>
    </citation>
    <scope>NUCLEOTIDE SEQUENCE [LARGE SCALE GENOMIC DNA]</scope>
    <source>
        <strain evidence="1 2">DSM 11518</strain>
    </source>
</reference>
<evidence type="ECO:0000313" key="2">
    <source>
        <dbReference type="Proteomes" id="UP000483379"/>
    </source>
</evidence>
<proteinExistence type="predicted"/>
<keyword evidence="2" id="KW-1185">Reference proteome</keyword>
<dbReference type="EMBL" id="JAAIJQ010000062">
    <property type="protein sequence ID" value="NEV63792.1"/>
    <property type="molecule type" value="Genomic_DNA"/>
</dbReference>
<dbReference type="AlphaFoldDB" id="A0A6M0K213"/>
<name>A0A6M0K213_9GAMM</name>
<sequence length="58" mass="6601">MDVRSDDDEDLYQALAYSESITAWRLSGRRWLVHRRVEPLGEEGESGSSFSLEGRMPG</sequence>
<dbReference type="Proteomes" id="UP000483379">
    <property type="component" value="Unassembled WGS sequence"/>
</dbReference>
<dbReference type="RefSeq" id="WP_164454253.1">
    <property type="nucleotide sequence ID" value="NZ_JAAIJQ010000062.1"/>
</dbReference>
<evidence type="ECO:0000313" key="1">
    <source>
        <dbReference type="EMBL" id="NEV63792.1"/>
    </source>
</evidence>
<organism evidence="1 2">
    <name type="scientific">Thiorhodococcus minor</name>
    <dbReference type="NCBI Taxonomy" id="57489"/>
    <lineage>
        <taxon>Bacteria</taxon>
        <taxon>Pseudomonadati</taxon>
        <taxon>Pseudomonadota</taxon>
        <taxon>Gammaproteobacteria</taxon>
        <taxon>Chromatiales</taxon>
        <taxon>Chromatiaceae</taxon>
        <taxon>Thiorhodococcus</taxon>
    </lineage>
</organism>
<accession>A0A6M0K213</accession>
<protein>
    <submittedName>
        <fullName evidence="1">Uncharacterized protein</fullName>
    </submittedName>
</protein>
<comment type="caution">
    <text evidence="1">The sequence shown here is derived from an EMBL/GenBank/DDBJ whole genome shotgun (WGS) entry which is preliminary data.</text>
</comment>